<dbReference type="Proteomes" id="UP000242770">
    <property type="component" value="Unassembled WGS sequence"/>
</dbReference>
<dbReference type="InterPro" id="IPR001263">
    <property type="entry name" value="PI3K_accessory_dom"/>
</dbReference>
<dbReference type="InterPro" id="IPR042236">
    <property type="entry name" value="PI3K_accessory_sf"/>
</dbReference>
<dbReference type="Gene3D" id="1.25.40.70">
    <property type="entry name" value="Phosphatidylinositol 3-kinase, accessory domain (PIK)"/>
    <property type="match status" value="1"/>
</dbReference>
<evidence type="ECO:0000313" key="4">
    <source>
        <dbReference type="Proteomes" id="UP000242770"/>
    </source>
</evidence>
<evidence type="ECO:0000256" key="1">
    <source>
        <dbReference type="ARBA" id="ARBA00006209"/>
    </source>
</evidence>
<dbReference type="Pfam" id="PF21245">
    <property type="entry name" value="PI4KB-PIK1_PIK"/>
    <property type="match status" value="1"/>
</dbReference>
<sequence>MASLLLRLFHSDYFSPHLALSYLRTYSDNIGITYYLVSQLESAFPSDQVEFYWPQLCHLLITKPSESRALECFILRRCNQSVHVALLTLCASASSLKIPSPIPIRSTHLVPLPPPLLPRMLLALTTRICYIRASEASS</sequence>
<dbReference type="STRING" id="49012.A0A0F7S9F3"/>
<feature type="domain" description="PIK helical" evidence="2">
    <location>
        <begin position="1"/>
        <end position="116"/>
    </location>
</feature>
<keyword evidence="4" id="KW-1185">Reference proteome</keyword>
<proteinExistence type="inferred from homology"/>
<reference evidence="4" key="1">
    <citation type="submission" date="2014-06" db="EMBL/GenBank/DDBJ databases">
        <authorList>
            <person name="Berkman P.J."/>
        </authorList>
    </citation>
    <scope>NUCLEOTIDE SEQUENCE [LARGE SCALE GENOMIC DNA]</scope>
</reference>
<dbReference type="InterPro" id="IPR049160">
    <property type="entry name" value="PI4KB-PIK1_PIK"/>
</dbReference>
<accession>A0A0F7S9F3</accession>
<gene>
    <name evidence="3" type="primary">SSCI28810.1</name>
</gene>
<dbReference type="EMBL" id="CCFA01001558">
    <property type="protein sequence ID" value="CDW97328.1"/>
    <property type="molecule type" value="Genomic_DNA"/>
</dbReference>
<protein>
    <recommendedName>
        <fullName evidence="2">PIK helical domain-containing protein</fullName>
    </recommendedName>
</protein>
<comment type="similarity">
    <text evidence="1">Belongs to the PI3/PI4-kinase family. Type III PI4K subfamily.</text>
</comment>
<evidence type="ECO:0000259" key="2">
    <source>
        <dbReference type="PROSITE" id="PS51545"/>
    </source>
</evidence>
<dbReference type="PROSITE" id="PS51545">
    <property type="entry name" value="PIK_HELICAL"/>
    <property type="match status" value="1"/>
</dbReference>
<name>A0A0F7S9F3_9BASI</name>
<organism evidence="3 4">
    <name type="scientific">Sporisorium scitamineum</name>
    <dbReference type="NCBI Taxonomy" id="49012"/>
    <lineage>
        <taxon>Eukaryota</taxon>
        <taxon>Fungi</taxon>
        <taxon>Dikarya</taxon>
        <taxon>Basidiomycota</taxon>
        <taxon>Ustilaginomycotina</taxon>
        <taxon>Ustilaginomycetes</taxon>
        <taxon>Ustilaginales</taxon>
        <taxon>Ustilaginaceae</taxon>
        <taxon>Sporisorium</taxon>
    </lineage>
</organism>
<dbReference type="InterPro" id="IPR016024">
    <property type="entry name" value="ARM-type_fold"/>
</dbReference>
<dbReference type="SUPFAM" id="SSF48371">
    <property type="entry name" value="ARM repeat"/>
    <property type="match status" value="1"/>
</dbReference>
<evidence type="ECO:0000313" key="3">
    <source>
        <dbReference type="EMBL" id="CDW97328.1"/>
    </source>
</evidence>
<dbReference type="AlphaFoldDB" id="A0A0F7S9F3"/>